<dbReference type="SUPFAM" id="SSF46626">
    <property type="entry name" value="Cytochrome c"/>
    <property type="match status" value="2"/>
</dbReference>
<dbReference type="InterPro" id="IPR050597">
    <property type="entry name" value="Cytochrome_c_Oxidase_Subunit"/>
</dbReference>
<feature type="signal peptide" evidence="10">
    <location>
        <begin position="1"/>
        <end position="19"/>
    </location>
</feature>
<evidence type="ECO:0000256" key="1">
    <source>
        <dbReference type="ARBA" id="ARBA00004418"/>
    </source>
</evidence>
<keyword evidence="10" id="KW-0732">Signal</keyword>
<evidence type="ECO:0000313" key="13">
    <source>
        <dbReference type="Proteomes" id="UP000789704"/>
    </source>
</evidence>
<keyword evidence="5" id="KW-0574">Periplasm</keyword>
<feature type="domain" description="Cytochrome c" evidence="11">
    <location>
        <begin position="38"/>
        <end position="208"/>
    </location>
</feature>
<accession>A0A9N8S1L5</accession>
<feature type="binding site" description="covalent" evidence="8">
    <location>
        <position position="144"/>
    </location>
    <ligand>
        <name>heme c</name>
        <dbReference type="ChEBI" id="CHEBI:61717"/>
        <label>2</label>
    </ligand>
</feature>
<feature type="binding site" description="axial binding residue" evidence="9">
    <location>
        <position position="185"/>
    </location>
    <ligand>
        <name>heme c</name>
        <dbReference type="ChEBI" id="CHEBI:61717"/>
        <label>2</label>
    </ligand>
    <ligandPart>
        <name>Fe</name>
        <dbReference type="ChEBI" id="CHEBI:18248"/>
    </ligandPart>
</feature>
<dbReference type="PROSITE" id="PS51007">
    <property type="entry name" value="CYTC"/>
    <property type="match status" value="1"/>
</dbReference>
<dbReference type="PIRSF" id="PIRSF000005">
    <property type="entry name" value="Cytochrome_c4"/>
    <property type="match status" value="1"/>
</dbReference>
<feature type="binding site" description="axial binding residue" evidence="9">
    <location>
        <position position="145"/>
    </location>
    <ligand>
        <name>heme c</name>
        <dbReference type="ChEBI" id="CHEBI:61717"/>
        <label>2</label>
    </ligand>
    <ligandPart>
        <name>Fe</name>
        <dbReference type="ChEBI" id="CHEBI:18248"/>
    </ligandPart>
</feature>
<evidence type="ECO:0000313" key="12">
    <source>
        <dbReference type="EMBL" id="CAG4919114.1"/>
    </source>
</evidence>
<feature type="binding site" description="covalent" evidence="8">
    <location>
        <position position="141"/>
    </location>
    <ligand>
        <name>heme c</name>
        <dbReference type="ChEBI" id="CHEBI:61717"/>
        <label>2</label>
    </ligand>
</feature>
<evidence type="ECO:0000256" key="3">
    <source>
        <dbReference type="ARBA" id="ARBA00022617"/>
    </source>
</evidence>
<dbReference type="GO" id="GO:0042597">
    <property type="term" value="C:periplasmic space"/>
    <property type="evidence" value="ECO:0007669"/>
    <property type="project" value="UniProtKB-SubCell"/>
</dbReference>
<feature type="chain" id="PRO_5040364491" evidence="10">
    <location>
        <begin position="20"/>
        <end position="208"/>
    </location>
</feature>
<name>A0A9N8S1L5_9BURK</name>
<keyword evidence="3 8" id="KW-0349">Heme</keyword>
<keyword evidence="13" id="KW-1185">Reference proteome</keyword>
<comment type="subcellular location">
    <subcellularLocation>
        <location evidence="1">Periplasm</location>
    </subcellularLocation>
</comment>
<evidence type="ECO:0000256" key="8">
    <source>
        <dbReference type="PIRSR" id="PIRSR000005-1"/>
    </source>
</evidence>
<evidence type="ECO:0000256" key="10">
    <source>
        <dbReference type="SAM" id="SignalP"/>
    </source>
</evidence>
<dbReference type="InterPro" id="IPR009056">
    <property type="entry name" value="Cyt_c-like_dom"/>
</dbReference>
<comment type="PTM">
    <text evidence="8">Binds 2 heme c groups covalently per subunit.</text>
</comment>
<dbReference type="PANTHER" id="PTHR33751:SF9">
    <property type="entry name" value="CYTOCHROME C4"/>
    <property type="match status" value="1"/>
</dbReference>
<gene>
    <name evidence="12" type="primary">cc4_2</name>
    <name evidence="12" type="ORF">LMG31841_04845</name>
</gene>
<evidence type="ECO:0000256" key="6">
    <source>
        <dbReference type="ARBA" id="ARBA00022982"/>
    </source>
</evidence>
<evidence type="ECO:0000256" key="2">
    <source>
        <dbReference type="ARBA" id="ARBA00022448"/>
    </source>
</evidence>
<dbReference type="GO" id="GO:0020037">
    <property type="term" value="F:heme binding"/>
    <property type="evidence" value="ECO:0007669"/>
    <property type="project" value="InterPro"/>
</dbReference>
<evidence type="ECO:0000256" key="5">
    <source>
        <dbReference type="ARBA" id="ARBA00022764"/>
    </source>
</evidence>
<dbReference type="Pfam" id="PF00034">
    <property type="entry name" value="Cytochrom_C"/>
    <property type="match status" value="2"/>
</dbReference>
<dbReference type="EMBL" id="CAJQZC010000011">
    <property type="protein sequence ID" value="CAG4919114.1"/>
    <property type="molecule type" value="Genomic_DNA"/>
</dbReference>
<organism evidence="12 13">
    <name type="scientific">Paraburkholderia saeva</name>
    <dbReference type="NCBI Taxonomy" id="2777537"/>
    <lineage>
        <taxon>Bacteria</taxon>
        <taxon>Pseudomonadati</taxon>
        <taxon>Pseudomonadota</taxon>
        <taxon>Betaproteobacteria</taxon>
        <taxon>Burkholderiales</taxon>
        <taxon>Burkholderiaceae</taxon>
        <taxon>Paraburkholderia</taxon>
    </lineage>
</organism>
<keyword evidence="4 9" id="KW-0479">Metal-binding</keyword>
<sequence>MVIAIAVIRPRRLPWRAWAAASMVCAGLGSALPGVAHADAEAGQAKAQVCAACHGPMGNSTSSDYPILAGQSARYIYLELRDFKEDRRSDPRMSPMAANLSREDMLDLADYFAAQKPAAMPYKADPVRVEAGRRKAAEVLCTMCHLGGFTGQNEIPRVAGQQYAYIVKQLQDFRERRRTNDAGNMTSVTKGLTDDDIMNLAAYIANLQ</sequence>
<dbReference type="Gene3D" id="1.10.760.10">
    <property type="entry name" value="Cytochrome c-like domain"/>
    <property type="match status" value="2"/>
</dbReference>
<dbReference type="GO" id="GO:0009055">
    <property type="term" value="F:electron transfer activity"/>
    <property type="evidence" value="ECO:0007669"/>
    <property type="project" value="InterPro"/>
</dbReference>
<proteinExistence type="predicted"/>
<evidence type="ECO:0000259" key="11">
    <source>
        <dbReference type="PROSITE" id="PS51007"/>
    </source>
</evidence>
<feature type="binding site" description="axial binding residue" evidence="9">
    <location>
        <position position="93"/>
    </location>
    <ligand>
        <name>heme c</name>
        <dbReference type="ChEBI" id="CHEBI:61717"/>
        <label>1</label>
    </ligand>
    <ligandPart>
        <name>Fe</name>
        <dbReference type="ChEBI" id="CHEBI:18248"/>
    </ligandPart>
</feature>
<dbReference type="PANTHER" id="PTHR33751">
    <property type="entry name" value="CBB3-TYPE CYTOCHROME C OXIDASE SUBUNIT FIXP"/>
    <property type="match status" value="1"/>
</dbReference>
<dbReference type="InterPro" id="IPR036909">
    <property type="entry name" value="Cyt_c-like_dom_sf"/>
</dbReference>
<dbReference type="InterPro" id="IPR024167">
    <property type="entry name" value="Cytochrome_c4-like"/>
</dbReference>
<keyword evidence="7 9" id="KW-0408">Iron</keyword>
<dbReference type="Proteomes" id="UP000789704">
    <property type="component" value="Unassembled WGS sequence"/>
</dbReference>
<comment type="caution">
    <text evidence="12">The sequence shown here is derived from an EMBL/GenBank/DDBJ whole genome shotgun (WGS) entry which is preliminary data.</text>
</comment>
<feature type="binding site" description="covalent" evidence="8">
    <location>
        <position position="53"/>
    </location>
    <ligand>
        <name>heme c</name>
        <dbReference type="ChEBI" id="CHEBI:61717"/>
        <label>1</label>
    </ligand>
</feature>
<evidence type="ECO:0000256" key="4">
    <source>
        <dbReference type="ARBA" id="ARBA00022723"/>
    </source>
</evidence>
<keyword evidence="2" id="KW-0813">Transport</keyword>
<dbReference type="AlphaFoldDB" id="A0A9N8S1L5"/>
<protein>
    <submittedName>
        <fullName evidence="12">Cytochrome c4</fullName>
    </submittedName>
</protein>
<dbReference type="GO" id="GO:0005506">
    <property type="term" value="F:iron ion binding"/>
    <property type="evidence" value="ECO:0007669"/>
    <property type="project" value="InterPro"/>
</dbReference>
<evidence type="ECO:0000256" key="9">
    <source>
        <dbReference type="PIRSR" id="PIRSR000005-2"/>
    </source>
</evidence>
<reference evidence="12" key="1">
    <citation type="submission" date="2021-04" db="EMBL/GenBank/DDBJ databases">
        <authorList>
            <person name="Vanwijnsberghe S."/>
        </authorList>
    </citation>
    <scope>NUCLEOTIDE SEQUENCE</scope>
    <source>
        <strain evidence="12">LMG 31841</strain>
    </source>
</reference>
<feature type="binding site" description="covalent" evidence="8">
    <location>
        <position position="50"/>
    </location>
    <ligand>
        <name>heme c</name>
        <dbReference type="ChEBI" id="CHEBI:61717"/>
        <label>1</label>
    </ligand>
</feature>
<evidence type="ECO:0000256" key="7">
    <source>
        <dbReference type="ARBA" id="ARBA00023004"/>
    </source>
</evidence>
<keyword evidence="6" id="KW-0249">Electron transport</keyword>
<feature type="binding site" description="axial binding residue" evidence="9">
    <location>
        <position position="54"/>
    </location>
    <ligand>
        <name>heme c</name>
        <dbReference type="ChEBI" id="CHEBI:61717"/>
        <label>1</label>
    </ligand>
    <ligandPart>
        <name>Fe</name>
        <dbReference type="ChEBI" id="CHEBI:18248"/>
    </ligandPart>
</feature>